<accession>K0SX83</accession>
<dbReference type="Gene3D" id="3.30.200.20">
    <property type="entry name" value="Phosphorylase Kinase, domain 1"/>
    <property type="match status" value="1"/>
</dbReference>
<dbReference type="PANTHER" id="PTHR24349">
    <property type="entry name" value="SERINE/THREONINE-PROTEIN KINASE"/>
    <property type="match status" value="1"/>
</dbReference>
<dbReference type="OrthoDB" id="74764at2759"/>
<dbReference type="Gene3D" id="1.10.510.10">
    <property type="entry name" value="Transferase(Phosphotransferase) domain 1"/>
    <property type="match status" value="1"/>
</dbReference>
<dbReference type="AlphaFoldDB" id="K0SX83"/>
<dbReference type="PROSITE" id="PS50011">
    <property type="entry name" value="PROTEIN_KINASE_DOM"/>
    <property type="match status" value="1"/>
</dbReference>
<dbReference type="SMART" id="SM00220">
    <property type="entry name" value="S_TKc"/>
    <property type="match status" value="1"/>
</dbReference>
<dbReference type="SUPFAM" id="SSF56112">
    <property type="entry name" value="Protein kinase-like (PK-like)"/>
    <property type="match status" value="1"/>
</dbReference>
<evidence type="ECO:0000256" key="4">
    <source>
        <dbReference type="ARBA" id="ARBA00022777"/>
    </source>
</evidence>
<keyword evidence="5" id="KW-0067">ATP-binding</keyword>
<dbReference type="GO" id="GO:0004674">
    <property type="term" value="F:protein serine/threonine kinase activity"/>
    <property type="evidence" value="ECO:0007669"/>
    <property type="project" value="UniProtKB-KW"/>
</dbReference>
<dbReference type="Proteomes" id="UP000266841">
    <property type="component" value="Unassembled WGS sequence"/>
</dbReference>
<dbReference type="OMA" id="VCECEDR"/>
<evidence type="ECO:0000313" key="8">
    <source>
        <dbReference type="EMBL" id="EJK62842.1"/>
    </source>
</evidence>
<dbReference type="PROSITE" id="PS00108">
    <property type="entry name" value="PROTEIN_KINASE_ST"/>
    <property type="match status" value="1"/>
</dbReference>
<evidence type="ECO:0000256" key="1">
    <source>
        <dbReference type="ARBA" id="ARBA00022527"/>
    </source>
</evidence>
<dbReference type="EMBL" id="AGNL01018590">
    <property type="protein sequence ID" value="EJK62842.1"/>
    <property type="molecule type" value="Genomic_DNA"/>
</dbReference>
<feature type="region of interest" description="Disordered" evidence="6">
    <location>
        <begin position="399"/>
        <end position="419"/>
    </location>
</feature>
<evidence type="ECO:0000256" key="6">
    <source>
        <dbReference type="SAM" id="MobiDB-lite"/>
    </source>
</evidence>
<evidence type="ECO:0000313" key="9">
    <source>
        <dbReference type="Proteomes" id="UP000266841"/>
    </source>
</evidence>
<protein>
    <recommendedName>
        <fullName evidence="7">Protein kinase domain-containing protein</fullName>
    </recommendedName>
</protein>
<evidence type="ECO:0000256" key="5">
    <source>
        <dbReference type="ARBA" id="ARBA00022840"/>
    </source>
</evidence>
<dbReference type="Pfam" id="PF00069">
    <property type="entry name" value="Pkinase"/>
    <property type="match status" value="1"/>
</dbReference>
<comment type="caution">
    <text evidence="8">The sequence shown here is derived from an EMBL/GenBank/DDBJ whole genome shotgun (WGS) entry which is preliminary data.</text>
</comment>
<gene>
    <name evidence="8" type="ORF">THAOC_16531</name>
</gene>
<feature type="domain" description="Protein kinase" evidence="7">
    <location>
        <begin position="94"/>
        <end position="399"/>
    </location>
</feature>
<dbReference type="GO" id="GO:0005524">
    <property type="term" value="F:ATP binding"/>
    <property type="evidence" value="ECO:0007669"/>
    <property type="project" value="UniProtKB-KW"/>
</dbReference>
<keyword evidence="3" id="KW-0547">Nucleotide-binding</keyword>
<keyword evidence="4" id="KW-0418">Kinase</keyword>
<sequence length="431" mass="47169">MEVVLQQTPLPPLPVSTDDNLAADQHAAAGVFIATAATPLSKAPTYLTASTTLSCSDGDSSTVSSSPYARRHQSYAVANSITGCFSDISRRYSVDFSRVLGTGTNTTVCECEDRETGEHYAVKIVAKGHRLGAKSRDLYREVSLLRDLRDAVRDGSAGGSETEGEGKEAGGCCGVIELIDLHEDSFNLHIVTELCRGGELFDRINDRVTAHRLLRSEGKDAPRCFSDDDASTVLRQVLSALDFLHSRDICHRDVKPENILFVQPEGAKGPDGEDIGLVVRLIDLGLARYHHASSFEPRMSTIVGTCTFIAPEVLRRRYDRRCDYWSLGVVAYVMMCGYPPFVGGTNEEVCDAVRKGRYRFDPRHWGRASNEAKGFVRGLLKVSVKSRMGGQAAMEHPFIAGGGTKDEGRGEGSGRPLGRYSSRIRRSIFRL</sequence>
<dbReference type="InterPro" id="IPR011009">
    <property type="entry name" value="Kinase-like_dom_sf"/>
</dbReference>
<evidence type="ECO:0000256" key="2">
    <source>
        <dbReference type="ARBA" id="ARBA00022679"/>
    </source>
</evidence>
<dbReference type="InterPro" id="IPR000719">
    <property type="entry name" value="Prot_kinase_dom"/>
</dbReference>
<organism evidence="8 9">
    <name type="scientific">Thalassiosira oceanica</name>
    <name type="common">Marine diatom</name>
    <dbReference type="NCBI Taxonomy" id="159749"/>
    <lineage>
        <taxon>Eukaryota</taxon>
        <taxon>Sar</taxon>
        <taxon>Stramenopiles</taxon>
        <taxon>Ochrophyta</taxon>
        <taxon>Bacillariophyta</taxon>
        <taxon>Coscinodiscophyceae</taxon>
        <taxon>Thalassiosirophycidae</taxon>
        <taxon>Thalassiosirales</taxon>
        <taxon>Thalassiosiraceae</taxon>
        <taxon>Thalassiosira</taxon>
    </lineage>
</organism>
<keyword evidence="1" id="KW-0723">Serine/threonine-protein kinase</keyword>
<dbReference type="InterPro" id="IPR008271">
    <property type="entry name" value="Ser/Thr_kinase_AS"/>
</dbReference>
<reference evidence="8 9" key="1">
    <citation type="journal article" date="2012" name="Genome Biol.">
        <title>Genome and low-iron response of an oceanic diatom adapted to chronic iron limitation.</title>
        <authorList>
            <person name="Lommer M."/>
            <person name="Specht M."/>
            <person name="Roy A.S."/>
            <person name="Kraemer L."/>
            <person name="Andreson R."/>
            <person name="Gutowska M.A."/>
            <person name="Wolf J."/>
            <person name="Bergner S.V."/>
            <person name="Schilhabel M.B."/>
            <person name="Klostermeier U.C."/>
            <person name="Beiko R.G."/>
            <person name="Rosenstiel P."/>
            <person name="Hippler M."/>
            <person name="Laroche J."/>
        </authorList>
    </citation>
    <scope>NUCLEOTIDE SEQUENCE [LARGE SCALE GENOMIC DNA]</scope>
    <source>
        <strain evidence="8 9">CCMP1005</strain>
    </source>
</reference>
<name>K0SX83_THAOC</name>
<evidence type="ECO:0000256" key="3">
    <source>
        <dbReference type="ARBA" id="ARBA00022741"/>
    </source>
</evidence>
<keyword evidence="9" id="KW-1185">Reference proteome</keyword>
<evidence type="ECO:0000259" key="7">
    <source>
        <dbReference type="PROSITE" id="PS50011"/>
    </source>
</evidence>
<dbReference type="InterPro" id="IPR050205">
    <property type="entry name" value="CDPK_Ser/Thr_kinases"/>
</dbReference>
<keyword evidence="2" id="KW-0808">Transferase</keyword>
<dbReference type="eggNOG" id="KOG0032">
    <property type="taxonomic scope" value="Eukaryota"/>
</dbReference>
<proteinExistence type="predicted"/>